<proteinExistence type="inferred from homology"/>
<reference evidence="14 15" key="1">
    <citation type="journal article" date="2020" name="Nat. Commun.">
        <title>Genome of Tripterygium wilfordii and identification of cytochrome P450 involved in triptolide biosynthesis.</title>
        <authorList>
            <person name="Tu L."/>
            <person name="Su P."/>
            <person name="Zhang Z."/>
            <person name="Gao L."/>
            <person name="Wang J."/>
            <person name="Hu T."/>
            <person name="Zhou J."/>
            <person name="Zhang Y."/>
            <person name="Zhao Y."/>
            <person name="Liu Y."/>
            <person name="Song Y."/>
            <person name="Tong Y."/>
            <person name="Lu Y."/>
            <person name="Yang J."/>
            <person name="Xu C."/>
            <person name="Jia M."/>
            <person name="Peters R.J."/>
            <person name="Huang L."/>
            <person name="Gao W."/>
        </authorList>
    </citation>
    <scope>NUCLEOTIDE SEQUENCE [LARGE SCALE GENOMIC DNA]</scope>
    <source>
        <strain evidence="15">cv. XIE 37</strain>
        <tissue evidence="14">Leaf</tissue>
    </source>
</reference>
<evidence type="ECO:0000256" key="10">
    <source>
        <dbReference type="SAM" id="Phobius"/>
    </source>
</evidence>
<dbReference type="InterPro" id="IPR038770">
    <property type="entry name" value="Na+/solute_symporter_sf"/>
</dbReference>
<dbReference type="InterPro" id="IPR006153">
    <property type="entry name" value="Cation/H_exchanger_TM"/>
</dbReference>
<dbReference type="Pfam" id="PF23256">
    <property type="entry name" value="CHX17_2nd"/>
    <property type="match status" value="1"/>
</dbReference>
<dbReference type="PANTHER" id="PTHR32468">
    <property type="entry name" value="CATION/H + ANTIPORTER"/>
    <property type="match status" value="1"/>
</dbReference>
<evidence type="ECO:0000256" key="5">
    <source>
        <dbReference type="ARBA" id="ARBA00022958"/>
    </source>
</evidence>
<evidence type="ECO:0000259" key="13">
    <source>
        <dbReference type="Pfam" id="PF23259"/>
    </source>
</evidence>
<feature type="transmembrane region" description="Helical" evidence="10">
    <location>
        <begin position="111"/>
        <end position="133"/>
    </location>
</feature>
<feature type="transmembrane region" description="Helical" evidence="10">
    <location>
        <begin position="80"/>
        <end position="99"/>
    </location>
</feature>
<keyword evidence="4 10" id="KW-0812">Transmembrane</keyword>
<organism evidence="14 15">
    <name type="scientific">Tripterygium wilfordii</name>
    <name type="common">Thunder God vine</name>
    <dbReference type="NCBI Taxonomy" id="458696"/>
    <lineage>
        <taxon>Eukaryota</taxon>
        <taxon>Viridiplantae</taxon>
        <taxon>Streptophyta</taxon>
        <taxon>Embryophyta</taxon>
        <taxon>Tracheophyta</taxon>
        <taxon>Spermatophyta</taxon>
        <taxon>Magnoliopsida</taxon>
        <taxon>eudicotyledons</taxon>
        <taxon>Gunneridae</taxon>
        <taxon>Pentapetalae</taxon>
        <taxon>rosids</taxon>
        <taxon>fabids</taxon>
        <taxon>Celastrales</taxon>
        <taxon>Celastraceae</taxon>
        <taxon>Tripterygium</taxon>
    </lineage>
</organism>
<evidence type="ECO:0000256" key="4">
    <source>
        <dbReference type="ARBA" id="ARBA00022692"/>
    </source>
</evidence>
<dbReference type="GO" id="GO:0012505">
    <property type="term" value="C:endomembrane system"/>
    <property type="evidence" value="ECO:0007669"/>
    <property type="project" value="TreeGrafter"/>
</dbReference>
<keyword evidence="5" id="KW-0630">Potassium</keyword>
<keyword evidence="15" id="KW-1185">Reference proteome</keyword>
<feature type="transmembrane region" description="Helical" evidence="10">
    <location>
        <begin position="425"/>
        <end position="443"/>
    </location>
</feature>
<comment type="caution">
    <text evidence="14">The sequence shown here is derived from an EMBL/GenBank/DDBJ whole genome shotgun (WGS) entry which is preliminary data.</text>
</comment>
<keyword evidence="8 10" id="KW-0472">Membrane</keyword>
<evidence type="ECO:0000313" key="15">
    <source>
        <dbReference type="Proteomes" id="UP000593562"/>
    </source>
</evidence>
<feature type="domain" description="Cation/H+ exchanger transmembrane" evidence="11">
    <location>
        <begin position="64"/>
        <end position="440"/>
    </location>
</feature>
<accession>A0A7J7CP25</accession>
<sequence>MGSIIMEPDDIVTYAGETASPVRNFTTICTAVGRTDSKGIFNHSNPLGYSVPLLLLELSLASLAILLISRLLRPLNQPIVVSQILGGIILGPSILSRNFTFSSTIFPLRGIILLDVLSGFGYMFYFFLIGVNMDPWVVMKINKKTSAIGFATVAVSMLLSTGWSFLMKQNVSLDPNVAKSLPVVAQMESALSFPVVAYFLSELKIINSDFGRVAMSSSMVSNLCSFFLVTTSVMLHQSPHDSYQALQTISNSIAVAVAVIFVIRPLAMWMIRHNPEGEPIRESHVIVLFAAVLVTGFCSQALGLHIYYGPLILGITIPAGPPIGSALVEKLELMTSWLFMPLFFVKNGLVINIFALRLKSYLTVQSTALMSAVGKFIGAFVASLCCRMPTIDAITLGLVLNAQGVLELGLYKMMKKNKAIDNESFVIMCTSMVLVQGAITPIIKSIYDTSRRYVVYKRRTVMHSKPNSELRVLICIHDLNKVPAAINLLEALNPTKRSPLFVYVVHLVELVGRANPLLIHHKLSKRPSSNARTSNHIVKAFRCFEQNNEGHVSVHPFTAISPTKTMHDDVCTIALDKRTHLVIVPFYKTFHSSGAIESYRRNVMMTNRKMLDKAPCSVAILVDRGLLKSSRPILESWSSYRVAILFLGGPDDREALALATRMATHRNINLTLIRLLQNGNITSDDTKERKFDNEVVSEFRTSLAGHYRVMYIEEVVMDAAGTIAVIRSIENQYELIMVGRHHDSQSPLISGLVDWNEHNELGAIGDVLASAEFLRNTTILVVQQLTNLEKESHNTHTINFRDQTTVGEETEDVPIKM</sequence>
<keyword evidence="6 10" id="KW-1133">Transmembrane helix</keyword>
<comment type="subcellular location">
    <subcellularLocation>
        <location evidence="1">Membrane</location>
        <topology evidence="1">Multi-pass membrane protein</topology>
    </subcellularLocation>
</comment>
<evidence type="ECO:0000259" key="11">
    <source>
        <dbReference type="Pfam" id="PF00999"/>
    </source>
</evidence>
<keyword evidence="7" id="KW-0406">Ion transport</keyword>
<evidence type="ECO:0000313" key="14">
    <source>
        <dbReference type="EMBL" id="KAF5735835.1"/>
    </source>
</evidence>
<comment type="similarity">
    <text evidence="9">Belongs to the monovalent cation:proton antiporter 2 (CPA2) transporter (TC 2.A.37) family. CHX (TC 2.A.37.4) subfamily.</text>
</comment>
<feature type="transmembrane region" description="Helical" evidence="10">
    <location>
        <begin position="396"/>
        <end position="413"/>
    </location>
</feature>
<feature type="transmembrane region" description="Helical" evidence="10">
    <location>
        <begin position="368"/>
        <end position="390"/>
    </location>
</feature>
<dbReference type="InterPro" id="IPR057291">
    <property type="entry name" value="CHX17_2nd"/>
</dbReference>
<dbReference type="OrthoDB" id="1868135at2759"/>
<evidence type="ECO:0000256" key="1">
    <source>
        <dbReference type="ARBA" id="ARBA00004141"/>
    </source>
</evidence>
<dbReference type="GO" id="GO:0006813">
    <property type="term" value="P:potassium ion transport"/>
    <property type="evidence" value="ECO:0007669"/>
    <property type="project" value="UniProtKB-KW"/>
</dbReference>
<dbReference type="InterPro" id="IPR050794">
    <property type="entry name" value="CPA2_transporter"/>
</dbReference>
<dbReference type="AlphaFoldDB" id="A0A7J7CP25"/>
<evidence type="ECO:0000256" key="9">
    <source>
        <dbReference type="ARBA" id="ARBA00038341"/>
    </source>
</evidence>
<feature type="transmembrane region" description="Helical" evidence="10">
    <location>
        <begin position="337"/>
        <end position="356"/>
    </location>
</feature>
<dbReference type="EMBL" id="JAAARO010000015">
    <property type="protein sequence ID" value="KAF5735835.1"/>
    <property type="molecule type" value="Genomic_DNA"/>
</dbReference>
<gene>
    <name evidence="14" type="ORF">HS088_TW15G01351</name>
</gene>
<feature type="transmembrane region" description="Helical" evidence="10">
    <location>
        <begin position="253"/>
        <end position="271"/>
    </location>
</feature>
<feature type="transmembrane region" description="Helical" evidence="10">
    <location>
        <begin position="183"/>
        <end position="201"/>
    </location>
</feature>
<evidence type="ECO:0000256" key="3">
    <source>
        <dbReference type="ARBA" id="ARBA00022538"/>
    </source>
</evidence>
<keyword evidence="2" id="KW-0813">Transport</keyword>
<feature type="transmembrane region" description="Helical" evidence="10">
    <location>
        <begin position="145"/>
        <end position="163"/>
    </location>
</feature>
<name>A0A7J7CP25_TRIWF</name>
<feature type="domain" description="Cation/H(+) antiporter central" evidence="12">
    <location>
        <begin position="499"/>
        <end position="626"/>
    </location>
</feature>
<dbReference type="GO" id="GO:0015297">
    <property type="term" value="F:antiporter activity"/>
    <property type="evidence" value="ECO:0007669"/>
    <property type="project" value="InterPro"/>
</dbReference>
<dbReference type="GO" id="GO:0006885">
    <property type="term" value="P:regulation of pH"/>
    <property type="evidence" value="ECO:0007669"/>
    <property type="project" value="TreeGrafter"/>
</dbReference>
<feature type="transmembrane region" description="Helical" evidence="10">
    <location>
        <begin position="213"/>
        <end position="233"/>
    </location>
</feature>
<evidence type="ECO:0000256" key="8">
    <source>
        <dbReference type="ARBA" id="ARBA00023136"/>
    </source>
</evidence>
<evidence type="ECO:0000256" key="7">
    <source>
        <dbReference type="ARBA" id="ARBA00023065"/>
    </source>
</evidence>
<dbReference type="Proteomes" id="UP000593562">
    <property type="component" value="Unassembled WGS sequence"/>
</dbReference>
<evidence type="ECO:0000259" key="12">
    <source>
        <dbReference type="Pfam" id="PF23256"/>
    </source>
</evidence>
<dbReference type="InParanoid" id="A0A7J7CP25"/>
<dbReference type="Pfam" id="PF00999">
    <property type="entry name" value="Na_H_Exchanger"/>
    <property type="match status" value="1"/>
</dbReference>
<keyword evidence="3" id="KW-0633">Potassium transport</keyword>
<dbReference type="GO" id="GO:1902600">
    <property type="term" value="P:proton transmembrane transport"/>
    <property type="evidence" value="ECO:0007669"/>
    <property type="project" value="InterPro"/>
</dbReference>
<feature type="domain" description="Cation/H(+) antiporter C-terminal" evidence="13">
    <location>
        <begin position="640"/>
        <end position="786"/>
    </location>
</feature>
<dbReference type="PANTHER" id="PTHR32468:SF114">
    <property type="entry name" value="CATION_H+ EXCHANGER DOMAIN-CONTAINING PROTEIN"/>
    <property type="match status" value="1"/>
</dbReference>
<protein>
    <submittedName>
        <fullName evidence="14">Putative monovalent cation:proton antiporter</fullName>
    </submittedName>
</protein>
<feature type="transmembrane region" description="Helical" evidence="10">
    <location>
        <begin position="47"/>
        <end position="68"/>
    </location>
</feature>
<dbReference type="Gene3D" id="1.20.1530.20">
    <property type="match status" value="1"/>
</dbReference>
<dbReference type="Pfam" id="PF23259">
    <property type="entry name" value="CHX17_C"/>
    <property type="match status" value="1"/>
</dbReference>
<feature type="transmembrane region" description="Helical" evidence="10">
    <location>
        <begin position="283"/>
        <end position="308"/>
    </location>
</feature>
<dbReference type="InterPro" id="IPR057290">
    <property type="entry name" value="CHX17_C"/>
</dbReference>
<evidence type="ECO:0000256" key="2">
    <source>
        <dbReference type="ARBA" id="ARBA00022448"/>
    </source>
</evidence>
<dbReference type="GO" id="GO:0016020">
    <property type="term" value="C:membrane"/>
    <property type="evidence" value="ECO:0007669"/>
    <property type="project" value="UniProtKB-SubCell"/>
</dbReference>
<evidence type="ECO:0000256" key="6">
    <source>
        <dbReference type="ARBA" id="ARBA00022989"/>
    </source>
</evidence>